<dbReference type="PANTHER" id="PTHR43873:SF1">
    <property type="entry name" value="COBYRINATE A,C-DIAMIDE SYNTHASE"/>
    <property type="match status" value="1"/>
</dbReference>
<evidence type="ECO:0000256" key="7">
    <source>
        <dbReference type="ARBA" id="ARBA00022842"/>
    </source>
</evidence>
<dbReference type="InterPro" id="IPR029062">
    <property type="entry name" value="Class_I_gatase-like"/>
</dbReference>
<evidence type="ECO:0000259" key="11">
    <source>
        <dbReference type="Pfam" id="PF07685"/>
    </source>
</evidence>
<dbReference type="SUPFAM" id="SSF52317">
    <property type="entry name" value="Class I glutamine amidotransferase-like"/>
    <property type="match status" value="1"/>
</dbReference>
<reference evidence="12 13" key="1">
    <citation type="submission" date="2016-12" db="EMBL/GenBank/DDBJ databases">
        <authorList>
            <person name="Song W.-J."/>
            <person name="Kurnit D.M."/>
        </authorList>
    </citation>
    <scope>NUCLEOTIDE SEQUENCE [LARGE SCALE GENOMIC DNA]</scope>
    <source>
        <strain evidence="12 13">IMCC3135</strain>
    </source>
</reference>
<dbReference type="NCBIfam" id="TIGR00379">
    <property type="entry name" value="cobB"/>
    <property type="match status" value="1"/>
</dbReference>
<comment type="domain">
    <text evidence="9">Comprises of two domains. The C-terminal domain contains the binding site for glutamine and catalyzes the hydrolysis of this substrate to glutamate and ammonia. The N-terminal domain is anticipated to bind ATP and cobyrinate and catalyzes the ultimate synthesis of the diamide product. The ammonia produced via the glutaminase domain is probably translocated to the adjacent domain via a molecular tunnel, where it reacts with an activated intermediate.</text>
</comment>
<comment type="similarity">
    <text evidence="9">Belongs to the CobB/CbiA family.</text>
</comment>
<dbReference type="RefSeq" id="WP_205737967.1">
    <property type="nucleotide sequence ID" value="NZ_CP018632.1"/>
</dbReference>
<keyword evidence="4 9" id="KW-0436">Ligase</keyword>
<dbReference type="GO" id="GO:0005524">
    <property type="term" value="F:ATP binding"/>
    <property type="evidence" value="ECO:0007669"/>
    <property type="project" value="UniProtKB-UniRule"/>
</dbReference>
<feature type="site" description="Increases nucleophilicity of active site Cys" evidence="9">
    <location>
        <position position="431"/>
    </location>
</feature>
<sequence>MSMPAGVLISAPGSGVGKTTLCLGLLRALRDRGLAVQPFKCGPDYIDPGFHRVASGHESMNLDSWSMPSHTIEALLNTVEGKDFVVCEGAMGLFDGAANRGESGTGSAADIAAMTGWPVVLVLDVSSQAQSAVAVALGFSALRSDVHIAGVVLNRVASLRHEALIRDAMQQAGVRVLGVLPRNADIQLPERHLGLEQSRELGDREDRMSAIGKFVADHVDLDALLSVARPTHPGSVTADWPQPPGQRIALADDAAFSFMYPHLRNAWQAAGAELIPFSPLANEAPDERADVCWLPGGYPELHAGTLAAASKFRQGLQVFAQSRPVHGECGGYMAMGEALIDANGDRHEMAGLLGLVTSFERRRLHLGYRFSQLLSPMPGLESGSCLRGHEFHYSSIIEQPDEPLARVQDASGKQVPEAGSWRNNASGSFFHLVAKAVKLT</sequence>
<dbReference type="EMBL" id="CP018632">
    <property type="protein sequence ID" value="ASJ71891.1"/>
    <property type="molecule type" value="Genomic_DNA"/>
</dbReference>
<dbReference type="InterPro" id="IPR011698">
    <property type="entry name" value="GATase_3"/>
</dbReference>
<proteinExistence type="inferred from homology"/>
<feature type="domain" description="CobQ/CobB/MinD/ParA nucleotide binding" evidence="10">
    <location>
        <begin position="8"/>
        <end position="193"/>
    </location>
</feature>
<dbReference type="SUPFAM" id="SSF52540">
    <property type="entry name" value="P-loop containing nucleoside triphosphate hydrolases"/>
    <property type="match status" value="1"/>
</dbReference>
<dbReference type="HAMAP" id="MF_00027">
    <property type="entry name" value="CobB_CbiA"/>
    <property type="match status" value="1"/>
</dbReference>
<evidence type="ECO:0000256" key="2">
    <source>
        <dbReference type="ARBA" id="ARBA00006205"/>
    </source>
</evidence>
<keyword evidence="6 9" id="KW-0067">ATP-binding</keyword>
<dbReference type="AlphaFoldDB" id="A0A2Z2NPN2"/>
<dbReference type="InterPro" id="IPR002586">
    <property type="entry name" value="CobQ/CobB/MinD/ParA_Nub-bd_dom"/>
</dbReference>
<evidence type="ECO:0000256" key="5">
    <source>
        <dbReference type="ARBA" id="ARBA00022741"/>
    </source>
</evidence>
<dbReference type="Pfam" id="PF07685">
    <property type="entry name" value="GATase_3"/>
    <property type="match status" value="1"/>
</dbReference>
<comment type="pathway">
    <text evidence="9">Cofactor biosynthesis; adenosylcobalamin biosynthesis; cob(II)yrinate a,c-diamide from sirohydrochlorin (anaerobic route): step 10/10.</text>
</comment>
<evidence type="ECO:0000256" key="1">
    <source>
        <dbReference type="ARBA" id="ARBA00001946"/>
    </source>
</evidence>
<evidence type="ECO:0000259" key="10">
    <source>
        <dbReference type="Pfam" id="PF01656"/>
    </source>
</evidence>
<dbReference type="PANTHER" id="PTHR43873">
    <property type="entry name" value="COBYRINATE A,C-DIAMIDE SYNTHASE"/>
    <property type="match status" value="1"/>
</dbReference>
<dbReference type="KEGG" id="gai:IMCC3135_08970"/>
<evidence type="ECO:0000256" key="6">
    <source>
        <dbReference type="ARBA" id="ARBA00022840"/>
    </source>
</evidence>
<dbReference type="Pfam" id="PF01656">
    <property type="entry name" value="CbiA"/>
    <property type="match status" value="1"/>
</dbReference>
<organism evidence="12 13">
    <name type="scientific">Granulosicoccus antarcticus IMCC3135</name>
    <dbReference type="NCBI Taxonomy" id="1192854"/>
    <lineage>
        <taxon>Bacteria</taxon>
        <taxon>Pseudomonadati</taxon>
        <taxon>Pseudomonadota</taxon>
        <taxon>Gammaproteobacteria</taxon>
        <taxon>Chromatiales</taxon>
        <taxon>Granulosicoccaceae</taxon>
        <taxon>Granulosicoccus</taxon>
    </lineage>
</organism>
<dbReference type="Gene3D" id="3.40.50.300">
    <property type="entry name" value="P-loop containing nucleotide triphosphate hydrolases"/>
    <property type="match status" value="2"/>
</dbReference>
<comment type="similarity">
    <text evidence="2">Belongs to the CobB/CobQ family. CobQ subfamily.</text>
</comment>
<comment type="miscellaneous">
    <text evidence="9">The a and c carboxylates of cobyrinate are activated for nucleophilic attack via formation of a phosphorylated intermediate by ATP. CbiA catalyzes first the amidation of the c-carboxylate, and then that of the a-carboxylate.</text>
</comment>
<dbReference type="GO" id="GO:0009236">
    <property type="term" value="P:cobalamin biosynthetic process"/>
    <property type="evidence" value="ECO:0007669"/>
    <property type="project" value="UniProtKB-UniRule"/>
</dbReference>
<dbReference type="InterPro" id="IPR004484">
    <property type="entry name" value="CbiA/CobB_synth"/>
</dbReference>
<keyword evidence="7 9" id="KW-0460">Magnesium</keyword>
<dbReference type="Gene3D" id="3.40.50.880">
    <property type="match status" value="1"/>
</dbReference>
<feature type="domain" description="CobB/CobQ-like glutamine amidotransferase" evidence="11">
    <location>
        <begin position="247"/>
        <end position="435"/>
    </location>
</feature>
<protein>
    <recommendedName>
        <fullName evidence="9">Cobyrinate a,c-diamide synthase</fullName>
        <ecNumber evidence="9">6.3.5.11</ecNumber>
    </recommendedName>
    <alternativeName>
        <fullName evidence="9">Cobyrinic acid a,c-diamide synthetase</fullName>
    </alternativeName>
</protein>
<keyword evidence="13" id="KW-1185">Reference proteome</keyword>
<evidence type="ECO:0000256" key="9">
    <source>
        <dbReference type="HAMAP-Rule" id="MF_00027"/>
    </source>
</evidence>
<dbReference type="NCBIfam" id="NF002204">
    <property type="entry name" value="PRK01077.1"/>
    <property type="match status" value="1"/>
</dbReference>
<feature type="active site" description="Nucleophile" evidence="9">
    <location>
        <position position="329"/>
    </location>
</feature>
<comment type="function">
    <text evidence="9">Catalyzes the ATP-dependent amidation of the two carboxylate groups at positions a and c of cobyrinate, using either L-glutamine or ammonia as the nitrogen source.</text>
</comment>
<dbReference type="PROSITE" id="PS51274">
    <property type="entry name" value="GATASE_COBBQ"/>
    <property type="match status" value="1"/>
</dbReference>
<evidence type="ECO:0000256" key="4">
    <source>
        <dbReference type="ARBA" id="ARBA00022598"/>
    </source>
</evidence>
<dbReference type="EC" id="6.3.5.11" evidence="9"/>
<comment type="cofactor">
    <cofactor evidence="1 9">
        <name>Mg(2+)</name>
        <dbReference type="ChEBI" id="CHEBI:18420"/>
    </cofactor>
</comment>
<dbReference type="InterPro" id="IPR027417">
    <property type="entry name" value="P-loop_NTPase"/>
</dbReference>
<accession>A0A2Z2NPN2</accession>
<comment type="catalytic activity">
    <reaction evidence="9">
        <text>cob(II)yrinate + 2 L-glutamine + 2 ATP + 2 H2O = cob(II)yrinate a,c diamide + 2 L-glutamate + 2 ADP + 2 phosphate + 2 H(+)</text>
        <dbReference type="Rhea" id="RHEA:26289"/>
        <dbReference type="ChEBI" id="CHEBI:15377"/>
        <dbReference type="ChEBI" id="CHEBI:15378"/>
        <dbReference type="ChEBI" id="CHEBI:29985"/>
        <dbReference type="ChEBI" id="CHEBI:30616"/>
        <dbReference type="ChEBI" id="CHEBI:43474"/>
        <dbReference type="ChEBI" id="CHEBI:58359"/>
        <dbReference type="ChEBI" id="CHEBI:58537"/>
        <dbReference type="ChEBI" id="CHEBI:58894"/>
        <dbReference type="ChEBI" id="CHEBI:456216"/>
        <dbReference type="EC" id="6.3.5.11"/>
    </reaction>
</comment>
<dbReference type="CDD" id="cd05388">
    <property type="entry name" value="CobB_N"/>
    <property type="match status" value="1"/>
</dbReference>
<dbReference type="GO" id="GO:0042242">
    <property type="term" value="F:cobyrinic acid a,c-diamide synthase activity"/>
    <property type="evidence" value="ECO:0007669"/>
    <property type="project" value="UniProtKB-UniRule"/>
</dbReference>
<evidence type="ECO:0000313" key="13">
    <source>
        <dbReference type="Proteomes" id="UP000250079"/>
    </source>
</evidence>
<keyword evidence="8 9" id="KW-0315">Glutamine amidotransferase</keyword>
<evidence type="ECO:0000256" key="3">
    <source>
        <dbReference type="ARBA" id="ARBA00022573"/>
    </source>
</evidence>
<evidence type="ECO:0000256" key="8">
    <source>
        <dbReference type="ARBA" id="ARBA00022962"/>
    </source>
</evidence>
<keyword evidence="5 9" id="KW-0547">Nucleotide-binding</keyword>
<dbReference type="Proteomes" id="UP000250079">
    <property type="component" value="Chromosome"/>
</dbReference>
<dbReference type="UniPathway" id="UPA00148">
    <property type="reaction ID" value="UER00231"/>
</dbReference>
<evidence type="ECO:0000313" key="12">
    <source>
        <dbReference type="EMBL" id="ASJ71891.1"/>
    </source>
</evidence>
<keyword evidence="3 9" id="KW-0169">Cobalamin biosynthesis</keyword>
<gene>
    <name evidence="12" type="primary">cobB_2</name>
    <name evidence="9" type="synonym">cbiA</name>
    <name evidence="12" type="ORF">IMCC3135_08970</name>
</gene>
<name>A0A2Z2NPN2_9GAMM</name>